<feature type="transmembrane region" description="Helical" evidence="1">
    <location>
        <begin position="142"/>
        <end position="163"/>
    </location>
</feature>
<accession>A0A7W8MGT9</accession>
<evidence type="ECO:0000313" key="2">
    <source>
        <dbReference type="EMBL" id="MBB5291537.1"/>
    </source>
</evidence>
<proteinExistence type="predicted"/>
<keyword evidence="1" id="KW-0812">Transmembrane</keyword>
<feature type="transmembrane region" description="Helical" evidence="1">
    <location>
        <begin position="55"/>
        <end position="80"/>
    </location>
</feature>
<feature type="transmembrane region" description="Helical" evidence="1">
    <location>
        <begin position="92"/>
        <end position="109"/>
    </location>
</feature>
<keyword evidence="1" id="KW-0472">Membrane</keyword>
<gene>
    <name evidence="2" type="ORF">HNQ67_001051</name>
</gene>
<reference evidence="2 3" key="1">
    <citation type="submission" date="2020-08" db="EMBL/GenBank/DDBJ databases">
        <title>Genomic Encyclopedia of Type Strains, Phase IV (KMG-IV): sequencing the most valuable type-strain genomes for metagenomic binning, comparative biology and taxonomic classification.</title>
        <authorList>
            <person name="Goeker M."/>
        </authorList>
    </citation>
    <scope>NUCLEOTIDE SEQUENCE [LARGE SCALE GENOMIC DNA]</scope>
    <source>
        <strain evidence="2 3">DSM 25335</strain>
    </source>
</reference>
<dbReference type="EMBL" id="JACHFZ010000002">
    <property type="protein sequence ID" value="MBB5291537.1"/>
    <property type="molecule type" value="Genomic_DNA"/>
</dbReference>
<keyword evidence="3" id="KW-1185">Reference proteome</keyword>
<dbReference type="Proteomes" id="UP000566663">
    <property type="component" value="Unassembled WGS sequence"/>
</dbReference>
<feature type="transmembrane region" description="Helical" evidence="1">
    <location>
        <begin position="115"/>
        <end position="135"/>
    </location>
</feature>
<evidence type="ECO:0000313" key="3">
    <source>
        <dbReference type="Proteomes" id="UP000566663"/>
    </source>
</evidence>
<evidence type="ECO:0000256" key="1">
    <source>
        <dbReference type="SAM" id="Phobius"/>
    </source>
</evidence>
<dbReference type="AlphaFoldDB" id="A0A7W8MGT9"/>
<protein>
    <recommendedName>
        <fullName evidence="4">CPBP family intramembrane metalloprotease</fullName>
    </recommendedName>
</protein>
<dbReference type="RefSeq" id="WP_343772474.1">
    <property type="nucleotide sequence ID" value="NZ_BAAAFF010000006.1"/>
</dbReference>
<name>A0A7W8MGT9_9CAUL</name>
<organism evidence="2 3">
    <name type="scientific">Brevundimonas basaltis</name>
    <dbReference type="NCBI Taxonomy" id="472166"/>
    <lineage>
        <taxon>Bacteria</taxon>
        <taxon>Pseudomonadati</taxon>
        <taxon>Pseudomonadota</taxon>
        <taxon>Alphaproteobacteria</taxon>
        <taxon>Caulobacterales</taxon>
        <taxon>Caulobacteraceae</taxon>
        <taxon>Brevundimonas</taxon>
    </lineage>
</organism>
<evidence type="ECO:0008006" key="4">
    <source>
        <dbReference type="Google" id="ProtNLM"/>
    </source>
</evidence>
<keyword evidence="1" id="KW-1133">Transmembrane helix</keyword>
<feature type="transmembrane region" description="Helical" evidence="1">
    <location>
        <begin position="9"/>
        <end position="35"/>
    </location>
</feature>
<comment type="caution">
    <text evidence="2">The sequence shown here is derived from an EMBL/GenBank/DDBJ whole genome shotgun (WGS) entry which is preliminary data.</text>
</comment>
<sequence length="166" mass="17912">MKAWPLRRVWVSSTLVGGLCVVVMLCMKVGLFVALPEVTPAFRAGETTAPENKALLTLFRELVISAALIPFIETLLVFYLPGLALHRVRGRVGAVAFVGFTGAVGWAFHGADIHALAHGLCFALLGAWFWTVMVAQGRGRAVLATTLAHGTWNGLLLLLWFVWGGT</sequence>